<keyword evidence="2" id="KW-1185">Reference proteome</keyword>
<reference evidence="1 2" key="1">
    <citation type="journal article" date="2022" name="Genome Biol. Evol.">
        <title>The Spruce Budworm Genome: Reconstructing the Evolutionary History of Antifreeze Proteins.</title>
        <authorList>
            <person name="Beliveau C."/>
            <person name="Gagne P."/>
            <person name="Picq S."/>
            <person name="Vernygora O."/>
            <person name="Keeling C.I."/>
            <person name="Pinkney K."/>
            <person name="Doucet D."/>
            <person name="Wen F."/>
            <person name="Johnston J.S."/>
            <person name="Maaroufi H."/>
            <person name="Boyle B."/>
            <person name="Laroche J."/>
            <person name="Dewar K."/>
            <person name="Juretic N."/>
            <person name="Blackburn G."/>
            <person name="Nisole A."/>
            <person name="Brunet B."/>
            <person name="Brandao M."/>
            <person name="Lumley L."/>
            <person name="Duan J."/>
            <person name="Quan G."/>
            <person name="Lucarotti C.J."/>
            <person name="Roe A.D."/>
            <person name="Sperling F.A.H."/>
            <person name="Levesque R.C."/>
            <person name="Cusson M."/>
        </authorList>
    </citation>
    <scope>NUCLEOTIDE SEQUENCE [LARGE SCALE GENOMIC DNA]</scope>
    <source>
        <strain evidence="1">Glfc:IPQL:Cfum</strain>
    </source>
</reference>
<name>A0ACC0JS03_CHOFU</name>
<dbReference type="EMBL" id="CM046126">
    <property type="protein sequence ID" value="KAI8426903.1"/>
    <property type="molecule type" value="Genomic_DNA"/>
</dbReference>
<evidence type="ECO:0000313" key="1">
    <source>
        <dbReference type="EMBL" id="KAI8426903.1"/>
    </source>
</evidence>
<protein>
    <submittedName>
        <fullName evidence="1">Uncharacterized protein</fullName>
    </submittedName>
</protein>
<accession>A0ACC0JS03</accession>
<comment type="caution">
    <text evidence="1">The sequence shown here is derived from an EMBL/GenBank/DDBJ whole genome shotgun (WGS) entry which is preliminary data.</text>
</comment>
<dbReference type="Proteomes" id="UP001064048">
    <property type="component" value="Chromosome 26"/>
</dbReference>
<sequence length="106" mass="12180">MNVVDDTEPFVRKSDLFKGSFPATPPLKNSKTSPRRQNGHGGLRISLNTNPSFFLNITICSAWKSFPFRGEECIATTKDWRKCQTEVEQFRNCIGKHKQEEMTKKN</sequence>
<organism evidence="1 2">
    <name type="scientific">Choristoneura fumiferana</name>
    <name type="common">Spruce budworm moth</name>
    <name type="synonym">Archips fumiferana</name>
    <dbReference type="NCBI Taxonomy" id="7141"/>
    <lineage>
        <taxon>Eukaryota</taxon>
        <taxon>Metazoa</taxon>
        <taxon>Ecdysozoa</taxon>
        <taxon>Arthropoda</taxon>
        <taxon>Hexapoda</taxon>
        <taxon>Insecta</taxon>
        <taxon>Pterygota</taxon>
        <taxon>Neoptera</taxon>
        <taxon>Endopterygota</taxon>
        <taxon>Lepidoptera</taxon>
        <taxon>Glossata</taxon>
        <taxon>Ditrysia</taxon>
        <taxon>Tortricoidea</taxon>
        <taxon>Tortricidae</taxon>
        <taxon>Tortricinae</taxon>
        <taxon>Choristoneura</taxon>
    </lineage>
</organism>
<gene>
    <name evidence="1" type="ORF">MSG28_014573</name>
</gene>
<evidence type="ECO:0000313" key="2">
    <source>
        <dbReference type="Proteomes" id="UP001064048"/>
    </source>
</evidence>
<proteinExistence type="predicted"/>